<dbReference type="PANTHER" id="PTHR43537:SF5">
    <property type="entry name" value="UXU OPERON TRANSCRIPTIONAL REGULATOR"/>
    <property type="match status" value="1"/>
</dbReference>
<dbReference type="RefSeq" id="WP_128386562.1">
    <property type="nucleotide sequence ID" value="NZ_CP035037.1"/>
</dbReference>
<dbReference type="Gene3D" id="1.20.120.530">
    <property type="entry name" value="GntR ligand-binding domain-like"/>
    <property type="match status" value="1"/>
</dbReference>
<evidence type="ECO:0000259" key="4">
    <source>
        <dbReference type="PROSITE" id="PS50949"/>
    </source>
</evidence>
<protein>
    <submittedName>
        <fullName evidence="5">GntR family transcriptional regulator</fullName>
    </submittedName>
</protein>
<dbReference type="PRINTS" id="PR00035">
    <property type="entry name" value="HTHGNTR"/>
</dbReference>
<reference evidence="5 6" key="1">
    <citation type="submission" date="2019-01" db="EMBL/GenBank/DDBJ databases">
        <title>Leucobacter muris sp. nov. isolated from the nose of a laboratory mouse.</title>
        <authorList>
            <person name="Benga L."/>
            <person name="Sproeer C."/>
            <person name="Schumann P."/>
            <person name="Verbarg S."/>
            <person name="Bunk B."/>
            <person name="Engelhardt E."/>
            <person name="Benten P.M."/>
            <person name="Sager M."/>
        </authorList>
    </citation>
    <scope>NUCLEOTIDE SEQUENCE [LARGE SCALE GENOMIC DNA]</scope>
    <source>
        <strain evidence="5 6">DSM 101948</strain>
    </source>
</reference>
<evidence type="ECO:0000256" key="2">
    <source>
        <dbReference type="ARBA" id="ARBA00023125"/>
    </source>
</evidence>
<gene>
    <name evidence="5" type="ORF">Leucomu_05295</name>
</gene>
<dbReference type="InterPro" id="IPR000524">
    <property type="entry name" value="Tscrpt_reg_HTH_GntR"/>
</dbReference>
<keyword evidence="6" id="KW-1185">Reference proteome</keyword>
<dbReference type="Pfam" id="PF07729">
    <property type="entry name" value="FCD"/>
    <property type="match status" value="1"/>
</dbReference>
<name>A0ABX5QEB5_9MICO</name>
<dbReference type="Gene3D" id="1.10.10.10">
    <property type="entry name" value="Winged helix-like DNA-binding domain superfamily/Winged helix DNA-binding domain"/>
    <property type="match status" value="1"/>
</dbReference>
<dbReference type="InterPro" id="IPR008920">
    <property type="entry name" value="TF_FadR/GntR_C"/>
</dbReference>
<proteinExistence type="predicted"/>
<sequence>MEKFVFGETASNSLVGVIRQAILSGRFSPGTLISTSALAKELGVSRTPVREALLQLAQAGMVQFEKNRGARVVGTSIPELIGVFQVRLLLEVPLIARAAQIATGSDFAEVELMHEKMQRASENADYDEFLSADRDFHLALLRIADSPRAVSIVQDLRNVVLTRGVGTVPNSRSTHDIIGEHEAILTAVKAGDPAAAAAATRRHILSTAYLLINQESKGQEEYSRERVAELLDWVGKSEFPS</sequence>
<dbReference type="EMBL" id="CP035037">
    <property type="protein sequence ID" value="QAB17412.1"/>
    <property type="molecule type" value="Genomic_DNA"/>
</dbReference>
<dbReference type="Pfam" id="PF00392">
    <property type="entry name" value="GntR"/>
    <property type="match status" value="1"/>
</dbReference>
<dbReference type="Proteomes" id="UP000285768">
    <property type="component" value="Chromosome"/>
</dbReference>
<feature type="domain" description="HTH gntR-type" evidence="4">
    <location>
        <begin position="8"/>
        <end position="75"/>
    </location>
</feature>
<organism evidence="5 6">
    <name type="scientific">Leucobacter muris</name>
    <dbReference type="NCBI Taxonomy" id="1935379"/>
    <lineage>
        <taxon>Bacteria</taxon>
        <taxon>Bacillati</taxon>
        <taxon>Actinomycetota</taxon>
        <taxon>Actinomycetes</taxon>
        <taxon>Micrococcales</taxon>
        <taxon>Microbacteriaceae</taxon>
        <taxon>Leucobacter</taxon>
    </lineage>
</organism>
<evidence type="ECO:0000313" key="6">
    <source>
        <dbReference type="Proteomes" id="UP000285768"/>
    </source>
</evidence>
<dbReference type="InterPro" id="IPR011711">
    <property type="entry name" value="GntR_C"/>
</dbReference>
<dbReference type="InterPro" id="IPR036390">
    <property type="entry name" value="WH_DNA-bd_sf"/>
</dbReference>
<accession>A0ABX5QEB5</accession>
<keyword evidence="3" id="KW-0804">Transcription</keyword>
<dbReference type="CDD" id="cd07377">
    <property type="entry name" value="WHTH_GntR"/>
    <property type="match status" value="1"/>
</dbReference>
<evidence type="ECO:0000256" key="3">
    <source>
        <dbReference type="ARBA" id="ARBA00023163"/>
    </source>
</evidence>
<dbReference type="PROSITE" id="PS50949">
    <property type="entry name" value="HTH_GNTR"/>
    <property type="match status" value="1"/>
</dbReference>
<evidence type="ECO:0000313" key="5">
    <source>
        <dbReference type="EMBL" id="QAB17412.1"/>
    </source>
</evidence>
<dbReference type="SUPFAM" id="SSF46785">
    <property type="entry name" value="Winged helix' DNA-binding domain"/>
    <property type="match status" value="1"/>
</dbReference>
<dbReference type="SMART" id="SM00895">
    <property type="entry name" value="FCD"/>
    <property type="match status" value="1"/>
</dbReference>
<dbReference type="PANTHER" id="PTHR43537">
    <property type="entry name" value="TRANSCRIPTIONAL REGULATOR, GNTR FAMILY"/>
    <property type="match status" value="1"/>
</dbReference>
<dbReference type="InterPro" id="IPR036388">
    <property type="entry name" value="WH-like_DNA-bd_sf"/>
</dbReference>
<keyword evidence="1" id="KW-0805">Transcription regulation</keyword>
<dbReference type="SMART" id="SM00345">
    <property type="entry name" value="HTH_GNTR"/>
    <property type="match status" value="1"/>
</dbReference>
<evidence type="ECO:0000256" key="1">
    <source>
        <dbReference type="ARBA" id="ARBA00023015"/>
    </source>
</evidence>
<dbReference type="SUPFAM" id="SSF48008">
    <property type="entry name" value="GntR ligand-binding domain-like"/>
    <property type="match status" value="1"/>
</dbReference>
<keyword evidence="2" id="KW-0238">DNA-binding</keyword>